<proteinExistence type="predicted"/>
<accession>A0A9D4QRR1</accession>
<dbReference type="Proteomes" id="UP000828390">
    <property type="component" value="Unassembled WGS sequence"/>
</dbReference>
<gene>
    <name evidence="1" type="ORF">DPMN_114174</name>
</gene>
<dbReference type="AlphaFoldDB" id="A0A9D4QRR1"/>
<evidence type="ECO:0000313" key="1">
    <source>
        <dbReference type="EMBL" id="KAH3840718.1"/>
    </source>
</evidence>
<reference evidence="1" key="1">
    <citation type="journal article" date="2019" name="bioRxiv">
        <title>The Genome of the Zebra Mussel, Dreissena polymorpha: A Resource for Invasive Species Research.</title>
        <authorList>
            <person name="McCartney M.A."/>
            <person name="Auch B."/>
            <person name="Kono T."/>
            <person name="Mallez S."/>
            <person name="Zhang Y."/>
            <person name="Obille A."/>
            <person name="Becker A."/>
            <person name="Abrahante J.E."/>
            <person name="Garbe J."/>
            <person name="Badalamenti J.P."/>
            <person name="Herman A."/>
            <person name="Mangelson H."/>
            <person name="Liachko I."/>
            <person name="Sullivan S."/>
            <person name="Sone E.D."/>
            <person name="Koren S."/>
            <person name="Silverstein K.A.T."/>
            <person name="Beckman K.B."/>
            <person name="Gohl D.M."/>
        </authorList>
    </citation>
    <scope>NUCLEOTIDE SEQUENCE</scope>
    <source>
        <strain evidence="1">Duluth1</strain>
        <tissue evidence="1">Whole animal</tissue>
    </source>
</reference>
<dbReference type="EMBL" id="JAIWYP010000004">
    <property type="protein sequence ID" value="KAH3840718.1"/>
    <property type="molecule type" value="Genomic_DNA"/>
</dbReference>
<protein>
    <submittedName>
        <fullName evidence="1">Uncharacterized protein</fullName>
    </submittedName>
</protein>
<keyword evidence="2" id="KW-1185">Reference proteome</keyword>
<reference evidence="1" key="2">
    <citation type="submission" date="2020-11" db="EMBL/GenBank/DDBJ databases">
        <authorList>
            <person name="McCartney M.A."/>
            <person name="Auch B."/>
            <person name="Kono T."/>
            <person name="Mallez S."/>
            <person name="Becker A."/>
            <person name="Gohl D.M."/>
            <person name="Silverstein K.A.T."/>
            <person name="Koren S."/>
            <person name="Bechman K.B."/>
            <person name="Herman A."/>
            <person name="Abrahante J.E."/>
            <person name="Garbe J."/>
        </authorList>
    </citation>
    <scope>NUCLEOTIDE SEQUENCE</scope>
    <source>
        <strain evidence="1">Duluth1</strain>
        <tissue evidence="1">Whole animal</tissue>
    </source>
</reference>
<sequence>MFTYFYNVDDDFINITYQNVDDIVLHPDSRPFLPLSIRLSDLLDEIGTGKCTVMERRDTYLQRERMMTIAGQLMETNWEHFHFESQSKGTTTPGINSDIDLLQSAKRVNIMTDWRDWDAGVDNLLMLRDDITPPQQYLLKVISTGDQYLR</sequence>
<name>A0A9D4QRR1_DREPO</name>
<evidence type="ECO:0000313" key="2">
    <source>
        <dbReference type="Proteomes" id="UP000828390"/>
    </source>
</evidence>
<comment type="caution">
    <text evidence="1">The sequence shown here is derived from an EMBL/GenBank/DDBJ whole genome shotgun (WGS) entry which is preliminary data.</text>
</comment>
<organism evidence="1 2">
    <name type="scientific">Dreissena polymorpha</name>
    <name type="common">Zebra mussel</name>
    <name type="synonym">Mytilus polymorpha</name>
    <dbReference type="NCBI Taxonomy" id="45954"/>
    <lineage>
        <taxon>Eukaryota</taxon>
        <taxon>Metazoa</taxon>
        <taxon>Spiralia</taxon>
        <taxon>Lophotrochozoa</taxon>
        <taxon>Mollusca</taxon>
        <taxon>Bivalvia</taxon>
        <taxon>Autobranchia</taxon>
        <taxon>Heteroconchia</taxon>
        <taxon>Euheterodonta</taxon>
        <taxon>Imparidentia</taxon>
        <taxon>Neoheterodontei</taxon>
        <taxon>Myida</taxon>
        <taxon>Dreissenoidea</taxon>
        <taxon>Dreissenidae</taxon>
        <taxon>Dreissena</taxon>
    </lineage>
</organism>